<protein>
    <submittedName>
        <fullName evidence="9">Sugar ABC transporter permease</fullName>
    </submittedName>
</protein>
<dbReference type="InterPro" id="IPR035906">
    <property type="entry name" value="MetI-like_sf"/>
</dbReference>
<evidence type="ECO:0000256" key="2">
    <source>
        <dbReference type="ARBA" id="ARBA00022448"/>
    </source>
</evidence>
<comment type="subcellular location">
    <subcellularLocation>
        <location evidence="1 7">Cell membrane</location>
        <topology evidence="1 7">Multi-pass membrane protein</topology>
    </subcellularLocation>
</comment>
<dbReference type="InterPro" id="IPR051393">
    <property type="entry name" value="ABC_transporter_permease"/>
</dbReference>
<feature type="transmembrane region" description="Helical" evidence="7">
    <location>
        <begin position="201"/>
        <end position="225"/>
    </location>
</feature>
<dbReference type="PANTHER" id="PTHR30193:SF37">
    <property type="entry name" value="INNER MEMBRANE ABC TRANSPORTER PERMEASE PROTEIN YCJO"/>
    <property type="match status" value="1"/>
</dbReference>
<evidence type="ECO:0000256" key="5">
    <source>
        <dbReference type="ARBA" id="ARBA00022989"/>
    </source>
</evidence>
<reference evidence="10" key="1">
    <citation type="journal article" date="2019" name="Int. J. Syst. Evol. Microbiol.">
        <title>The Global Catalogue of Microorganisms (GCM) 10K type strain sequencing project: providing services to taxonomists for standard genome sequencing and annotation.</title>
        <authorList>
            <consortium name="The Broad Institute Genomics Platform"/>
            <consortium name="The Broad Institute Genome Sequencing Center for Infectious Disease"/>
            <person name="Wu L."/>
            <person name="Ma J."/>
        </authorList>
    </citation>
    <scope>NUCLEOTIDE SEQUENCE [LARGE SCALE GENOMIC DNA]</scope>
    <source>
        <strain evidence="10">JCM 18537</strain>
    </source>
</reference>
<evidence type="ECO:0000256" key="6">
    <source>
        <dbReference type="ARBA" id="ARBA00023136"/>
    </source>
</evidence>
<keyword evidence="3" id="KW-1003">Cell membrane</keyword>
<dbReference type="CDD" id="cd06261">
    <property type="entry name" value="TM_PBP2"/>
    <property type="match status" value="1"/>
</dbReference>
<gene>
    <name evidence="9" type="ORF">GCM10023351_07470</name>
</gene>
<dbReference type="PROSITE" id="PS50928">
    <property type="entry name" value="ABC_TM1"/>
    <property type="match status" value="1"/>
</dbReference>
<evidence type="ECO:0000256" key="3">
    <source>
        <dbReference type="ARBA" id="ARBA00022475"/>
    </source>
</evidence>
<comment type="similarity">
    <text evidence="7">Belongs to the binding-protein-dependent transport system permease family.</text>
</comment>
<feature type="transmembrane region" description="Helical" evidence="7">
    <location>
        <begin position="72"/>
        <end position="95"/>
    </location>
</feature>
<feature type="transmembrane region" description="Helical" evidence="7">
    <location>
        <begin position="12"/>
        <end position="41"/>
    </location>
</feature>
<dbReference type="SUPFAM" id="SSF161098">
    <property type="entry name" value="MetI-like"/>
    <property type="match status" value="1"/>
</dbReference>
<dbReference type="InterPro" id="IPR000515">
    <property type="entry name" value="MetI-like"/>
</dbReference>
<dbReference type="Proteomes" id="UP001501645">
    <property type="component" value="Unassembled WGS sequence"/>
</dbReference>
<dbReference type="EMBL" id="BAABKO010000001">
    <property type="protein sequence ID" value="GAA4766671.1"/>
    <property type="molecule type" value="Genomic_DNA"/>
</dbReference>
<evidence type="ECO:0000259" key="8">
    <source>
        <dbReference type="PROSITE" id="PS50928"/>
    </source>
</evidence>
<organism evidence="9 10">
    <name type="scientific">Microbacterium gilvum</name>
    <dbReference type="NCBI Taxonomy" id="1336204"/>
    <lineage>
        <taxon>Bacteria</taxon>
        <taxon>Bacillati</taxon>
        <taxon>Actinomycetota</taxon>
        <taxon>Actinomycetes</taxon>
        <taxon>Micrococcales</taxon>
        <taxon>Microbacteriaceae</taxon>
        <taxon>Microbacterium</taxon>
    </lineage>
</organism>
<evidence type="ECO:0000256" key="7">
    <source>
        <dbReference type="RuleBase" id="RU363032"/>
    </source>
</evidence>
<name>A0ABP8ZW24_9MICO</name>
<feature type="transmembrane region" description="Helical" evidence="7">
    <location>
        <begin position="154"/>
        <end position="180"/>
    </location>
</feature>
<sequence>MGRARRLRPLRQAAVGYAFLSPSLVGVTVFMLVPVAVVLWLTTQDWDLIGSPEFVGATQIIDVLSDAAFVNALGVTFLLIALTVPVQVAVGLLLANLLTKGVRGTTVFRTLIVIPWISSPLALGVVWKWIFAPTGGLLSAIVGHRVEILVSPMWALPAVAFVVIWNSVGYTALFFIAGILAIPSEILEAAEVDGATRLRAFWSIVLPLLHPTLFFVTVTSVIGAFNVFDQIYALTGGGPNGRTSVLAWQIYAEAFENWNLGRAAVAATAMMLILIAITLLQHGYFRRRITYALS</sequence>
<evidence type="ECO:0000256" key="1">
    <source>
        <dbReference type="ARBA" id="ARBA00004651"/>
    </source>
</evidence>
<feature type="transmembrane region" description="Helical" evidence="7">
    <location>
        <begin position="260"/>
        <end position="280"/>
    </location>
</feature>
<feature type="transmembrane region" description="Helical" evidence="7">
    <location>
        <begin position="107"/>
        <end position="130"/>
    </location>
</feature>
<dbReference type="Gene3D" id="1.10.3720.10">
    <property type="entry name" value="MetI-like"/>
    <property type="match status" value="1"/>
</dbReference>
<feature type="domain" description="ABC transmembrane type-1" evidence="8">
    <location>
        <begin position="73"/>
        <end position="281"/>
    </location>
</feature>
<evidence type="ECO:0000313" key="9">
    <source>
        <dbReference type="EMBL" id="GAA4766671.1"/>
    </source>
</evidence>
<evidence type="ECO:0000256" key="4">
    <source>
        <dbReference type="ARBA" id="ARBA00022692"/>
    </source>
</evidence>
<keyword evidence="6 7" id="KW-0472">Membrane</keyword>
<dbReference type="RefSeq" id="WP_345436077.1">
    <property type="nucleotide sequence ID" value="NZ_BAABKO010000001.1"/>
</dbReference>
<keyword evidence="10" id="KW-1185">Reference proteome</keyword>
<evidence type="ECO:0000313" key="10">
    <source>
        <dbReference type="Proteomes" id="UP001501645"/>
    </source>
</evidence>
<keyword evidence="2 7" id="KW-0813">Transport</keyword>
<dbReference type="PANTHER" id="PTHR30193">
    <property type="entry name" value="ABC TRANSPORTER PERMEASE PROTEIN"/>
    <property type="match status" value="1"/>
</dbReference>
<accession>A0ABP8ZW24</accession>
<dbReference type="Pfam" id="PF00528">
    <property type="entry name" value="BPD_transp_1"/>
    <property type="match status" value="1"/>
</dbReference>
<proteinExistence type="inferred from homology"/>
<comment type="caution">
    <text evidence="9">The sequence shown here is derived from an EMBL/GenBank/DDBJ whole genome shotgun (WGS) entry which is preliminary data.</text>
</comment>
<keyword evidence="5 7" id="KW-1133">Transmembrane helix</keyword>
<keyword evidence="4 7" id="KW-0812">Transmembrane</keyword>